<sequence>MEKHTEITGPAVTAADIMPPLPGSAPPELSSEDRLVLLLASAAQEHGRLSAEAWSRASEAFSAVFSPNLDLLVSEYARLEAERRFFVLQTRFHAALLHAPFPPSHFQADRRLAADIAALGPEKAALYREAVRSLSAAYAAAAPSSGE</sequence>
<evidence type="ECO:0000313" key="3">
    <source>
        <dbReference type="Proteomes" id="UP000698963"/>
    </source>
</evidence>
<dbReference type="Proteomes" id="UP000698963">
    <property type="component" value="Unassembled WGS sequence"/>
</dbReference>
<reference evidence="2" key="2">
    <citation type="submission" date="2021-09" db="EMBL/GenBank/DDBJ databases">
        <authorList>
            <person name="Gilroy R."/>
        </authorList>
    </citation>
    <scope>NUCLEOTIDE SEQUENCE</scope>
    <source>
        <strain evidence="2">ChiGjej2B2-19336</strain>
    </source>
</reference>
<feature type="region of interest" description="Disordered" evidence="1">
    <location>
        <begin position="1"/>
        <end position="29"/>
    </location>
</feature>
<organism evidence="2 3">
    <name type="scientific">Mailhella massiliensis</name>
    <dbReference type="NCBI Taxonomy" id="1903261"/>
    <lineage>
        <taxon>Bacteria</taxon>
        <taxon>Pseudomonadati</taxon>
        <taxon>Thermodesulfobacteriota</taxon>
        <taxon>Desulfovibrionia</taxon>
        <taxon>Desulfovibrionales</taxon>
        <taxon>Desulfovibrionaceae</taxon>
        <taxon>Mailhella</taxon>
    </lineage>
</organism>
<dbReference type="RefSeq" id="WP_304120487.1">
    <property type="nucleotide sequence ID" value="NZ_DYZA01000024.1"/>
</dbReference>
<reference evidence="2" key="1">
    <citation type="journal article" date="2021" name="PeerJ">
        <title>Extensive microbial diversity within the chicken gut microbiome revealed by metagenomics and culture.</title>
        <authorList>
            <person name="Gilroy R."/>
            <person name="Ravi A."/>
            <person name="Getino M."/>
            <person name="Pursley I."/>
            <person name="Horton D.L."/>
            <person name="Alikhan N.F."/>
            <person name="Baker D."/>
            <person name="Gharbi K."/>
            <person name="Hall N."/>
            <person name="Watson M."/>
            <person name="Adriaenssens E.M."/>
            <person name="Foster-Nyarko E."/>
            <person name="Jarju S."/>
            <person name="Secka A."/>
            <person name="Antonio M."/>
            <person name="Oren A."/>
            <person name="Chaudhuri R.R."/>
            <person name="La Ragione R."/>
            <person name="Hildebrand F."/>
            <person name="Pallen M.J."/>
        </authorList>
    </citation>
    <scope>NUCLEOTIDE SEQUENCE</scope>
    <source>
        <strain evidence="2">ChiGjej2B2-19336</strain>
    </source>
</reference>
<comment type="caution">
    <text evidence="2">The sequence shown here is derived from an EMBL/GenBank/DDBJ whole genome shotgun (WGS) entry which is preliminary data.</text>
</comment>
<name>A0A921AUD7_9BACT</name>
<protein>
    <submittedName>
        <fullName evidence="2">Uncharacterized protein</fullName>
    </submittedName>
</protein>
<dbReference type="EMBL" id="DYZA01000024">
    <property type="protein sequence ID" value="HJD96279.1"/>
    <property type="molecule type" value="Genomic_DNA"/>
</dbReference>
<gene>
    <name evidence="2" type="ORF">K8W16_01345</name>
</gene>
<evidence type="ECO:0000256" key="1">
    <source>
        <dbReference type="SAM" id="MobiDB-lite"/>
    </source>
</evidence>
<proteinExistence type="predicted"/>
<evidence type="ECO:0000313" key="2">
    <source>
        <dbReference type="EMBL" id="HJD96279.1"/>
    </source>
</evidence>
<accession>A0A921AUD7</accession>
<feature type="non-terminal residue" evidence="2">
    <location>
        <position position="147"/>
    </location>
</feature>
<dbReference type="AlphaFoldDB" id="A0A921AUD7"/>